<dbReference type="InterPro" id="IPR009351">
    <property type="entry name" value="AlkZ-like"/>
</dbReference>
<gene>
    <name evidence="1" type="ORF">ACFQZU_21160</name>
</gene>
<protein>
    <submittedName>
        <fullName evidence="1">DNA glycosylase AlkZ-like family protein</fullName>
    </submittedName>
</protein>
<name>A0ABW3BLZ4_9ACTN</name>
<dbReference type="Pfam" id="PF06224">
    <property type="entry name" value="AlkZ-like"/>
    <property type="match status" value="1"/>
</dbReference>
<keyword evidence="2" id="KW-1185">Reference proteome</keyword>
<dbReference type="PANTHER" id="PTHR30528:SF0">
    <property type="entry name" value="CYTOPLASMIC PROTEIN"/>
    <property type="match status" value="1"/>
</dbReference>
<dbReference type="Proteomes" id="UP001596956">
    <property type="component" value="Unassembled WGS sequence"/>
</dbReference>
<sequence>ARTALAELVEDGEVVPVSVAGWRRPAYLHRDARVPRKVDARALLSPFDSLVWERSRAEALFGFRYRLEIYVPPAKRVHGYYVLPFLLGENLVARVDLKADRRARLLLVRRTTLEEHAPPETAEELHAQLVRMAEWLGLGEGVRYEG</sequence>
<accession>A0ABW3BLZ4</accession>
<comment type="caution">
    <text evidence="1">The sequence shown here is derived from an EMBL/GenBank/DDBJ whole genome shotgun (WGS) entry which is preliminary data.</text>
</comment>
<organism evidence="1 2">
    <name type="scientific">Streptomonospora algeriensis</name>
    <dbReference type="NCBI Taxonomy" id="995084"/>
    <lineage>
        <taxon>Bacteria</taxon>
        <taxon>Bacillati</taxon>
        <taxon>Actinomycetota</taxon>
        <taxon>Actinomycetes</taxon>
        <taxon>Streptosporangiales</taxon>
        <taxon>Nocardiopsidaceae</taxon>
        <taxon>Streptomonospora</taxon>
    </lineage>
</organism>
<dbReference type="PANTHER" id="PTHR30528">
    <property type="entry name" value="CYTOPLASMIC PROTEIN"/>
    <property type="match status" value="1"/>
</dbReference>
<proteinExistence type="predicted"/>
<reference evidence="2" key="1">
    <citation type="journal article" date="2019" name="Int. J. Syst. Evol. Microbiol.">
        <title>The Global Catalogue of Microorganisms (GCM) 10K type strain sequencing project: providing services to taxonomists for standard genome sequencing and annotation.</title>
        <authorList>
            <consortium name="The Broad Institute Genomics Platform"/>
            <consortium name="The Broad Institute Genome Sequencing Center for Infectious Disease"/>
            <person name="Wu L."/>
            <person name="Ma J."/>
        </authorList>
    </citation>
    <scope>NUCLEOTIDE SEQUENCE [LARGE SCALE GENOMIC DNA]</scope>
    <source>
        <strain evidence="2">CCUG 63369</strain>
    </source>
</reference>
<feature type="non-terminal residue" evidence="1">
    <location>
        <position position="1"/>
    </location>
</feature>
<evidence type="ECO:0000313" key="1">
    <source>
        <dbReference type="EMBL" id="MFD0803809.1"/>
    </source>
</evidence>
<evidence type="ECO:0000313" key="2">
    <source>
        <dbReference type="Proteomes" id="UP001596956"/>
    </source>
</evidence>
<dbReference type="EMBL" id="JBHTHR010001137">
    <property type="protein sequence ID" value="MFD0803809.1"/>
    <property type="molecule type" value="Genomic_DNA"/>
</dbReference>